<dbReference type="Gene3D" id="3.90.550.10">
    <property type="entry name" value="Spore Coat Polysaccharide Biosynthesis Protein SpsA, Chain A"/>
    <property type="match status" value="1"/>
</dbReference>
<protein>
    <recommendedName>
        <fullName evidence="4">Glycosyltransferase 2-like domain-containing protein</fullName>
    </recommendedName>
</protein>
<dbReference type="AlphaFoldDB" id="A0A0S2KJJ8"/>
<dbReference type="eggNOG" id="COG1216">
    <property type="taxonomic scope" value="Bacteria"/>
</dbReference>
<dbReference type="RefSeq" id="WP_060544248.1">
    <property type="nucleotide sequence ID" value="NZ_CP013195.1"/>
</dbReference>
<keyword evidence="6" id="KW-1185">Reference proteome</keyword>
<evidence type="ECO:0000256" key="2">
    <source>
        <dbReference type="ARBA" id="ARBA00022676"/>
    </source>
</evidence>
<keyword evidence="2" id="KW-0328">Glycosyltransferase</keyword>
<dbReference type="InterPro" id="IPR001173">
    <property type="entry name" value="Glyco_trans_2-like"/>
</dbReference>
<dbReference type="PANTHER" id="PTHR43179">
    <property type="entry name" value="RHAMNOSYLTRANSFERASE WBBL"/>
    <property type="match status" value="1"/>
</dbReference>
<dbReference type="Proteomes" id="UP000056252">
    <property type="component" value="Chromosome"/>
</dbReference>
<sequence>MKQTLPDRNNTAIVVVTYNPGEDFATNMKRYARIAALVIIVDNDSDNKSHVREIAEANNAVFIGQNQNTGIAAALNMGIKKGLTENKEWILTLDDDSLPNEKILPIYANFISRYDHVGIIGTTFSRKRFKTNHATTCTDSLTVITSGSLHHRNIFHKIGYYEEKLFIDCVDFDFTIRVKIDGEFSVKRIAPPLIIHHIGDPVKKRGLSSWNHSALRRYYWARNTVYLNKKYLFYVPVWITKKDFFFLKDLLLIAIVEDDRLQKFKAIAKGIRDGLTL</sequence>
<accession>A0A0S2KJJ8</accession>
<dbReference type="Pfam" id="PF00535">
    <property type="entry name" value="Glycos_transf_2"/>
    <property type="match status" value="1"/>
</dbReference>
<feature type="domain" description="Glycosyltransferase 2-like" evidence="4">
    <location>
        <begin position="13"/>
        <end position="128"/>
    </location>
</feature>
<gene>
    <name evidence="5" type="ORF">AS203_04845</name>
</gene>
<dbReference type="KEGG" id="peo:AS203_04845"/>
<evidence type="ECO:0000313" key="6">
    <source>
        <dbReference type="Proteomes" id="UP000056252"/>
    </source>
</evidence>
<reference evidence="6" key="1">
    <citation type="submission" date="2015-11" db="EMBL/GenBank/DDBJ databases">
        <authorList>
            <person name="Holder M.E."/>
            <person name="Ajami N.J."/>
            <person name="Petrosino J.F."/>
        </authorList>
    </citation>
    <scope>NUCLEOTIDE SEQUENCE [LARGE SCALE GENOMIC DNA]</scope>
    <source>
        <strain evidence="6">F0113</strain>
    </source>
</reference>
<evidence type="ECO:0000313" key="5">
    <source>
        <dbReference type="EMBL" id="ALO48491.1"/>
    </source>
</evidence>
<dbReference type="SUPFAM" id="SSF53448">
    <property type="entry name" value="Nucleotide-diphospho-sugar transferases"/>
    <property type="match status" value="1"/>
</dbReference>
<organism evidence="5 6">
    <name type="scientific">Hoylesella enoeca</name>
    <dbReference type="NCBI Taxonomy" id="76123"/>
    <lineage>
        <taxon>Bacteria</taxon>
        <taxon>Pseudomonadati</taxon>
        <taxon>Bacteroidota</taxon>
        <taxon>Bacteroidia</taxon>
        <taxon>Bacteroidales</taxon>
        <taxon>Prevotellaceae</taxon>
        <taxon>Hoylesella</taxon>
    </lineage>
</organism>
<dbReference type="OrthoDB" id="9771846at2"/>
<dbReference type="InterPro" id="IPR029044">
    <property type="entry name" value="Nucleotide-diphossugar_trans"/>
</dbReference>
<proteinExistence type="inferred from homology"/>
<comment type="similarity">
    <text evidence="1">Belongs to the glycosyltransferase 2 family.</text>
</comment>
<dbReference type="STRING" id="76123.AS203_04845"/>
<keyword evidence="3" id="KW-0808">Transferase</keyword>
<dbReference type="EMBL" id="CP013195">
    <property type="protein sequence ID" value="ALO48491.1"/>
    <property type="molecule type" value="Genomic_DNA"/>
</dbReference>
<evidence type="ECO:0000256" key="3">
    <source>
        <dbReference type="ARBA" id="ARBA00022679"/>
    </source>
</evidence>
<evidence type="ECO:0000259" key="4">
    <source>
        <dbReference type="Pfam" id="PF00535"/>
    </source>
</evidence>
<evidence type="ECO:0000256" key="1">
    <source>
        <dbReference type="ARBA" id="ARBA00006739"/>
    </source>
</evidence>
<dbReference type="PANTHER" id="PTHR43179:SF12">
    <property type="entry name" value="GALACTOFURANOSYLTRANSFERASE GLFT2"/>
    <property type="match status" value="1"/>
</dbReference>
<dbReference type="GO" id="GO:0016757">
    <property type="term" value="F:glycosyltransferase activity"/>
    <property type="evidence" value="ECO:0007669"/>
    <property type="project" value="UniProtKB-KW"/>
</dbReference>
<name>A0A0S2KJJ8_9BACT</name>